<dbReference type="Proteomes" id="UP001152592">
    <property type="component" value="Unassembled WGS sequence"/>
</dbReference>
<accession>A0A9W4I6A1</accession>
<dbReference type="OrthoDB" id="196650at2759"/>
<dbReference type="EMBL" id="CAJVPD010000011">
    <property type="protein sequence ID" value="CAG8229801.1"/>
    <property type="molecule type" value="Genomic_DNA"/>
</dbReference>
<sequence>MANLPDIRREILEDDIAKRIVLKLKTESLDSQDYRTSANRVVSEIFPDWETDPRIRFLVIDVWSERTFIVIDINYHDYDFNTAHKDKNILPVFVLRQHGRRKDWILIRWPKEDEHLAAQLTDLHRVNGFDAPPFLENHTIRLFHANPRNLSSG</sequence>
<dbReference type="AlphaFoldDB" id="A0A9W4I6A1"/>
<evidence type="ECO:0000313" key="2">
    <source>
        <dbReference type="Proteomes" id="UP001152592"/>
    </source>
</evidence>
<evidence type="ECO:0000313" key="1">
    <source>
        <dbReference type="EMBL" id="CAG8229801.1"/>
    </source>
</evidence>
<proteinExistence type="predicted"/>
<comment type="caution">
    <text evidence="1">The sequence shown here is derived from an EMBL/GenBank/DDBJ whole genome shotgun (WGS) entry which is preliminary data.</text>
</comment>
<gene>
    <name evidence="1" type="ORF">PSALAMII_LOCUS255</name>
</gene>
<protein>
    <submittedName>
        <fullName evidence="1">Uncharacterized protein</fullName>
    </submittedName>
</protein>
<organism evidence="1 2">
    <name type="scientific">Penicillium salamii</name>
    <dbReference type="NCBI Taxonomy" id="1612424"/>
    <lineage>
        <taxon>Eukaryota</taxon>
        <taxon>Fungi</taxon>
        <taxon>Dikarya</taxon>
        <taxon>Ascomycota</taxon>
        <taxon>Pezizomycotina</taxon>
        <taxon>Eurotiomycetes</taxon>
        <taxon>Eurotiomycetidae</taxon>
        <taxon>Eurotiales</taxon>
        <taxon>Aspergillaceae</taxon>
        <taxon>Penicillium</taxon>
    </lineage>
</organism>
<reference evidence="1" key="1">
    <citation type="submission" date="2021-07" db="EMBL/GenBank/DDBJ databases">
        <authorList>
            <person name="Branca A.L. A."/>
        </authorList>
    </citation>
    <scope>NUCLEOTIDE SEQUENCE</scope>
</reference>
<name>A0A9W4I6A1_9EURO</name>